<sequence>MKQGRVRARRAVRSGYRCRVGRLIVIEGLDGAGKRTLADGLEAELVRRGNSVARGAFPRYEADIHAALVGEALRSQHGDLGESVYGMAVLNALDRRAAAEGLRADLQSHDVVLLDRYVASNAAYGAARLHQDANGDFVAWVEQLEIERFAVPGPDLQLYLQVPIEVAASRAEHRERTESDRRRDRYESDSSLQQRCGEVYAQLAAKAWWSPWRVIDGVSQVDFADLADSVLAL</sequence>
<evidence type="ECO:0000313" key="12">
    <source>
        <dbReference type="EMBL" id="GAA2816823.1"/>
    </source>
</evidence>
<accession>A0ABN3VLJ5</accession>
<evidence type="ECO:0000313" key="13">
    <source>
        <dbReference type="Proteomes" id="UP001500979"/>
    </source>
</evidence>
<keyword evidence="7 10" id="KW-0418">Kinase</keyword>
<protein>
    <recommendedName>
        <fullName evidence="3 10">Thymidylate kinase</fullName>
        <ecNumber evidence="2 10">2.7.4.9</ecNumber>
    </recommendedName>
    <alternativeName>
        <fullName evidence="10">dTMP kinase</fullName>
    </alternativeName>
</protein>
<dbReference type="InterPro" id="IPR039430">
    <property type="entry name" value="Thymidylate_kin-like_dom"/>
</dbReference>
<evidence type="ECO:0000256" key="3">
    <source>
        <dbReference type="ARBA" id="ARBA00017144"/>
    </source>
</evidence>
<comment type="catalytic activity">
    <reaction evidence="9 10">
        <text>dTMP + ATP = dTDP + ADP</text>
        <dbReference type="Rhea" id="RHEA:13517"/>
        <dbReference type="ChEBI" id="CHEBI:30616"/>
        <dbReference type="ChEBI" id="CHEBI:58369"/>
        <dbReference type="ChEBI" id="CHEBI:63528"/>
        <dbReference type="ChEBI" id="CHEBI:456216"/>
        <dbReference type="EC" id="2.7.4.9"/>
    </reaction>
</comment>
<dbReference type="NCBIfam" id="NF005923">
    <property type="entry name" value="PRK07933.1"/>
    <property type="match status" value="1"/>
</dbReference>
<evidence type="ECO:0000256" key="5">
    <source>
        <dbReference type="ARBA" id="ARBA00022727"/>
    </source>
</evidence>
<keyword evidence="5 10" id="KW-0545">Nucleotide biosynthesis</keyword>
<keyword evidence="13" id="KW-1185">Reference proteome</keyword>
<dbReference type="SUPFAM" id="SSF52540">
    <property type="entry name" value="P-loop containing nucleoside triphosphate hydrolases"/>
    <property type="match status" value="1"/>
</dbReference>
<feature type="domain" description="Thymidylate kinase-like" evidence="11">
    <location>
        <begin position="26"/>
        <end position="208"/>
    </location>
</feature>
<comment type="function">
    <text evidence="10">Phosphorylation of dTMP to form dTDP in both de novo and salvage pathways of dTTP synthesis.</text>
</comment>
<dbReference type="Pfam" id="PF02223">
    <property type="entry name" value="Thymidylate_kin"/>
    <property type="match status" value="1"/>
</dbReference>
<dbReference type="InterPro" id="IPR018094">
    <property type="entry name" value="Thymidylate_kinase"/>
</dbReference>
<dbReference type="EMBL" id="BAAAUX010000030">
    <property type="protein sequence ID" value="GAA2816823.1"/>
    <property type="molecule type" value="Genomic_DNA"/>
</dbReference>
<reference evidence="12 13" key="1">
    <citation type="journal article" date="2019" name="Int. J. Syst. Evol. Microbiol.">
        <title>The Global Catalogue of Microorganisms (GCM) 10K type strain sequencing project: providing services to taxonomists for standard genome sequencing and annotation.</title>
        <authorList>
            <consortium name="The Broad Institute Genomics Platform"/>
            <consortium name="The Broad Institute Genome Sequencing Center for Infectious Disease"/>
            <person name="Wu L."/>
            <person name="Ma J."/>
        </authorList>
    </citation>
    <scope>NUCLEOTIDE SEQUENCE [LARGE SCALE GENOMIC DNA]</scope>
    <source>
        <strain evidence="12 13">JCM 9383</strain>
    </source>
</reference>
<comment type="caution">
    <text evidence="10">Lacks conserved residue(s) required for the propagation of feature annotation.</text>
</comment>
<evidence type="ECO:0000256" key="6">
    <source>
        <dbReference type="ARBA" id="ARBA00022741"/>
    </source>
</evidence>
<proteinExistence type="inferred from homology"/>
<keyword evidence="8 10" id="KW-0067">ATP-binding</keyword>
<name>A0ABN3VLJ5_9PSEU</name>
<evidence type="ECO:0000256" key="7">
    <source>
        <dbReference type="ARBA" id="ARBA00022777"/>
    </source>
</evidence>
<comment type="similarity">
    <text evidence="1 10">Belongs to the thymidylate kinase family.</text>
</comment>
<gene>
    <name evidence="10" type="primary">tmk</name>
    <name evidence="12" type="ORF">GCM10010470_60330</name>
</gene>
<keyword evidence="6 10" id="KW-0547">Nucleotide-binding</keyword>
<evidence type="ECO:0000256" key="10">
    <source>
        <dbReference type="HAMAP-Rule" id="MF_00165"/>
    </source>
</evidence>
<evidence type="ECO:0000256" key="1">
    <source>
        <dbReference type="ARBA" id="ARBA00009776"/>
    </source>
</evidence>
<dbReference type="Gene3D" id="3.40.50.300">
    <property type="entry name" value="P-loop containing nucleotide triphosphate hydrolases"/>
    <property type="match status" value="1"/>
</dbReference>
<comment type="caution">
    <text evidence="12">The sequence shown here is derived from an EMBL/GenBank/DDBJ whole genome shotgun (WGS) entry which is preliminary data.</text>
</comment>
<evidence type="ECO:0000259" key="11">
    <source>
        <dbReference type="Pfam" id="PF02223"/>
    </source>
</evidence>
<dbReference type="GO" id="GO:0016301">
    <property type="term" value="F:kinase activity"/>
    <property type="evidence" value="ECO:0007669"/>
    <property type="project" value="UniProtKB-KW"/>
</dbReference>
<keyword evidence="4 10" id="KW-0808">Transferase</keyword>
<dbReference type="PANTHER" id="PTHR10344:SF4">
    <property type="entry name" value="UMP-CMP KINASE 2, MITOCHONDRIAL"/>
    <property type="match status" value="1"/>
</dbReference>
<evidence type="ECO:0000256" key="9">
    <source>
        <dbReference type="ARBA" id="ARBA00048743"/>
    </source>
</evidence>
<dbReference type="HAMAP" id="MF_00165">
    <property type="entry name" value="Thymidylate_kinase"/>
    <property type="match status" value="1"/>
</dbReference>
<dbReference type="InterPro" id="IPR027417">
    <property type="entry name" value="P-loop_NTPase"/>
</dbReference>
<dbReference type="CDD" id="cd01672">
    <property type="entry name" value="TMPK"/>
    <property type="match status" value="1"/>
</dbReference>
<dbReference type="PANTHER" id="PTHR10344">
    <property type="entry name" value="THYMIDYLATE KINASE"/>
    <property type="match status" value="1"/>
</dbReference>
<evidence type="ECO:0000256" key="4">
    <source>
        <dbReference type="ARBA" id="ARBA00022679"/>
    </source>
</evidence>
<evidence type="ECO:0000256" key="2">
    <source>
        <dbReference type="ARBA" id="ARBA00012980"/>
    </source>
</evidence>
<dbReference type="EC" id="2.7.4.9" evidence="2 10"/>
<evidence type="ECO:0000256" key="8">
    <source>
        <dbReference type="ARBA" id="ARBA00022840"/>
    </source>
</evidence>
<dbReference type="Proteomes" id="UP001500979">
    <property type="component" value="Unassembled WGS sequence"/>
</dbReference>
<organism evidence="12 13">
    <name type="scientific">Saccharopolyspora taberi</name>
    <dbReference type="NCBI Taxonomy" id="60895"/>
    <lineage>
        <taxon>Bacteria</taxon>
        <taxon>Bacillati</taxon>
        <taxon>Actinomycetota</taxon>
        <taxon>Actinomycetes</taxon>
        <taxon>Pseudonocardiales</taxon>
        <taxon>Pseudonocardiaceae</taxon>
        <taxon>Saccharopolyspora</taxon>
    </lineage>
</organism>